<feature type="non-terminal residue" evidence="2">
    <location>
        <position position="193"/>
    </location>
</feature>
<sequence length="193" mass="19812">MTEPKNAEHAEGPSHGSSADAPPEPSAGPPTGPSAERVRADANRRQALYWRLMARMFDAEEQPALESAAVGVVDAVGLPPALLDPAVSMDTLLQRFPELEPEFENLFAADGSEGSDGFGEAVGEGAVRNAALISKLLLNVFQTGQGNVSADQLAAWQRDATRLRRALCGGRGGGPGTGPTGRPGAGPESAGSG</sequence>
<evidence type="ECO:0000256" key="1">
    <source>
        <dbReference type="SAM" id="MobiDB-lite"/>
    </source>
</evidence>
<accession>A0A372JH25</accession>
<dbReference type="EMBL" id="QURH01000552">
    <property type="protein sequence ID" value="RFU39126.1"/>
    <property type="molecule type" value="Genomic_DNA"/>
</dbReference>
<reference evidence="2 3" key="1">
    <citation type="submission" date="2018-08" db="EMBL/GenBank/DDBJ databases">
        <title>Actinomadura jelena sp. nov., a novel Actinomycete isolated from soil in Chad.</title>
        <authorList>
            <person name="Shi L."/>
        </authorList>
    </citation>
    <scope>NUCLEOTIDE SEQUENCE [LARGE SCALE GENOMIC DNA]</scope>
    <source>
        <strain evidence="2 3">NEAU-G17</strain>
    </source>
</reference>
<feature type="compositionally biased region" description="Pro residues" evidence="1">
    <location>
        <begin position="22"/>
        <end position="32"/>
    </location>
</feature>
<feature type="compositionally biased region" description="Gly residues" evidence="1">
    <location>
        <begin position="169"/>
        <end position="184"/>
    </location>
</feature>
<gene>
    <name evidence="2" type="ORF">DZF91_24050</name>
</gene>
<feature type="compositionally biased region" description="Basic and acidic residues" evidence="1">
    <location>
        <begin position="1"/>
        <end position="12"/>
    </location>
</feature>
<protein>
    <submittedName>
        <fullName evidence="2">VWA containing CoxE family protein</fullName>
    </submittedName>
</protein>
<feature type="region of interest" description="Disordered" evidence="1">
    <location>
        <begin position="166"/>
        <end position="193"/>
    </location>
</feature>
<keyword evidence="3" id="KW-1185">Reference proteome</keyword>
<evidence type="ECO:0000313" key="2">
    <source>
        <dbReference type="EMBL" id="RFU39126.1"/>
    </source>
</evidence>
<comment type="caution">
    <text evidence="2">The sequence shown here is derived from an EMBL/GenBank/DDBJ whole genome shotgun (WGS) entry which is preliminary data.</text>
</comment>
<dbReference type="AlphaFoldDB" id="A0A372JH25"/>
<organism evidence="2 3">
    <name type="scientific">Actinomadura logoneensis</name>
    <dbReference type="NCBI Taxonomy" id="2293572"/>
    <lineage>
        <taxon>Bacteria</taxon>
        <taxon>Bacillati</taxon>
        <taxon>Actinomycetota</taxon>
        <taxon>Actinomycetes</taxon>
        <taxon>Streptosporangiales</taxon>
        <taxon>Thermomonosporaceae</taxon>
        <taxon>Actinomadura</taxon>
    </lineage>
</organism>
<dbReference type="Proteomes" id="UP000261811">
    <property type="component" value="Unassembled WGS sequence"/>
</dbReference>
<feature type="region of interest" description="Disordered" evidence="1">
    <location>
        <begin position="1"/>
        <end position="40"/>
    </location>
</feature>
<name>A0A372JH25_9ACTN</name>
<evidence type="ECO:0000313" key="3">
    <source>
        <dbReference type="Proteomes" id="UP000261811"/>
    </source>
</evidence>
<proteinExistence type="predicted"/>